<dbReference type="Pfam" id="PF25591">
    <property type="entry name" value="LRV_2"/>
    <property type="match status" value="1"/>
</dbReference>
<keyword evidence="2" id="KW-0812">Transmembrane</keyword>
<evidence type="ECO:0000313" key="4">
    <source>
        <dbReference type="EMBL" id="ERH17108.1"/>
    </source>
</evidence>
<keyword evidence="2" id="KW-1133">Transmembrane helix</keyword>
<feature type="compositionally biased region" description="Low complexity" evidence="1">
    <location>
        <begin position="286"/>
        <end position="308"/>
    </location>
</feature>
<keyword evidence="2" id="KW-0472">Membrane</keyword>
<evidence type="ECO:0000256" key="2">
    <source>
        <dbReference type="SAM" id="Phobius"/>
    </source>
</evidence>
<organism evidence="4 5">
    <name type="scientific">Actinomyces graevenitzii F0530</name>
    <dbReference type="NCBI Taxonomy" id="1321817"/>
    <lineage>
        <taxon>Bacteria</taxon>
        <taxon>Bacillati</taxon>
        <taxon>Actinomycetota</taxon>
        <taxon>Actinomycetes</taxon>
        <taxon>Actinomycetales</taxon>
        <taxon>Actinomycetaceae</taxon>
        <taxon>Actinomyces</taxon>
    </lineage>
</organism>
<dbReference type="Proteomes" id="UP000016481">
    <property type="component" value="Unassembled WGS sequence"/>
</dbReference>
<dbReference type="PATRIC" id="fig|1321817.3.peg.614"/>
<reference evidence="4 5" key="1">
    <citation type="submission" date="2013-08" db="EMBL/GenBank/DDBJ databases">
        <authorList>
            <person name="Weinstock G."/>
            <person name="Sodergren E."/>
            <person name="Wylie T."/>
            <person name="Fulton L."/>
            <person name="Fulton R."/>
            <person name="Fronick C."/>
            <person name="O'Laughlin M."/>
            <person name="Godfrey J."/>
            <person name="Miner T."/>
            <person name="Herter B."/>
            <person name="Appelbaum E."/>
            <person name="Cordes M."/>
            <person name="Lek S."/>
            <person name="Wollam A."/>
            <person name="Pepin K.H."/>
            <person name="Palsikar V.B."/>
            <person name="Mitreva M."/>
            <person name="Wilson R.K."/>
        </authorList>
    </citation>
    <scope>NUCLEOTIDE SEQUENCE [LARGE SCALE GENOMIC DNA]</scope>
    <source>
        <strain evidence="4 5">F0530</strain>
    </source>
</reference>
<dbReference type="AlphaFoldDB" id="U1RBR9"/>
<dbReference type="HOGENOM" id="CLU_035479_0_0_11"/>
<feature type="transmembrane region" description="Helical" evidence="2">
    <location>
        <begin position="240"/>
        <end position="260"/>
    </location>
</feature>
<evidence type="ECO:0000259" key="3">
    <source>
        <dbReference type="Pfam" id="PF25591"/>
    </source>
</evidence>
<name>U1RBR9_9ACTO</name>
<proteinExistence type="predicted"/>
<sequence>MVPGRITMTLSLEQLAARAASPATSQADLYQLVSNYPQLRPVVAANPNAYPQLLEWLANLKDPQINAGLARSPLPLARQLLAKHNPQFLAQLEAQNEPAASATSTASAQDAAPTQVAAGPLVNDHAPTRRSVLSTNQETSAPSVADSVFAMNDPEQPATGGVEGPAQNIVAANPSVIPLDQPLGAQVPDPATTGSATMVMSTPVYAPDPTYAEPTYDYATANEAPEQEADSSAKKGGLPLFGWISLAVLILAVAVGAYMLGRDTSPHSVNDAGPITPTVVQTETAAPVETETPTPSATPTATVKAPAPDGAREMTSFTSPSGNITCTFADDQVSCTIKEYSFNATGPSCSNNSTPFTATVGTQNGAGGSCQTAFKTSGPTLAYNSSAKHGAFACTSTEEGVTCWNTLNGQGFTINRHAANSEQR</sequence>
<protein>
    <recommendedName>
        <fullName evidence="3">Leucine rich repeat variant domain-containing protein</fullName>
    </recommendedName>
</protein>
<feature type="domain" description="Leucine rich repeat variant" evidence="3">
    <location>
        <begin position="14"/>
        <end position="72"/>
    </location>
</feature>
<evidence type="ECO:0000256" key="1">
    <source>
        <dbReference type="SAM" id="MobiDB-lite"/>
    </source>
</evidence>
<accession>U1RBR9</accession>
<gene>
    <name evidence="4" type="ORF">HMPREF1978_00701</name>
</gene>
<dbReference type="EMBL" id="AWSC01000023">
    <property type="protein sequence ID" value="ERH17108.1"/>
    <property type="molecule type" value="Genomic_DNA"/>
</dbReference>
<evidence type="ECO:0000313" key="5">
    <source>
        <dbReference type="Proteomes" id="UP000016481"/>
    </source>
</evidence>
<dbReference type="InterPro" id="IPR057893">
    <property type="entry name" value="LRV_2"/>
</dbReference>
<comment type="caution">
    <text evidence="4">The sequence shown here is derived from an EMBL/GenBank/DDBJ whole genome shotgun (WGS) entry which is preliminary data.</text>
</comment>
<feature type="region of interest" description="Disordered" evidence="1">
    <location>
        <begin position="286"/>
        <end position="313"/>
    </location>
</feature>